<evidence type="ECO:0000256" key="1">
    <source>
        <dbReference type="ARBA" id="ARBA00001936"/>
    </source>
</evidence>
<evidence type="ECO:0000256" key="2">
    <source>
        <dbReference type="ARBA" id="ARBA00005132"/>
    </source>
</evidence>
<dbReference type="GO" id="GO:0030145">
    <property type="term" value="F:manganese ion binding"/>
    <property type="evidence" value="ECO:0007669"/>
    <property type="project" value="UniProtKB-UniRule"/>
</dbReference>
<evidence type="ECO:0000313" key="14">
    <source>
        <dbReference type="Proteomes" id="UP000027855"/>
    </source>
</evidence>
<evidence type="ECO:0000256" key="7">
    <source>
        <dbReference type="ARBA" id="ARBA00023169"/>
    </source>
</evidence>
<evidence type="ECO:0000256" key="6">
    <source>
        <dbReference type="ARBA" id="ARBA00022912"/>
    </source>
</evidence>
<comment type="cofactor">
    <cofactor evidence="1">
        <name>Mn(2+)</name>
        <dbReference type="ChEBI" id="CHEBI:29035"/>
    </cofactor>
</comment>
<reference evidence="12 14" key="1">
    <citation type="submission" date="2014-04" db="EMBL/GenBank/DDBJ databases">
        <title>Variable characteristics of bacteriocin-producing Streptococcus salivarius strains isolated from Malaysian subjects.</title>
        <authorList>
            <person name="Philip K."/>
            <person name="Barbour A."/>
        </authorList>
    </citation>
    <scope>NUCLEOTIDE SEQUENCE [LARGE SCALE GENOMIC DNA]</scope>
    <source>
        <strain evidence="12 14">NU10</strain>
    </source>
</reference>
<dbReference type="SUPFAM" id="SSF51556">
    <property type="entry name" value="Metallo-dependent hydrolases"/>
    <property type="match status" value="1"/>
</dbReference>
<dbReference type="EMBL" id="JJMT01000004">
    <property type="protein sequence ID" value="KEO46710.1"/>
    <property type="molecule type" value="Genomic_DNA"/>
</dbReference>
<protein>
    <recommendedName>
        <fullName evidence="11">Tyrosine-protein phosphatase</fullName>
        <ecNumber evidence="11">3.1.3.48</ecNumber>
    </recommendedName>
</protein>
<evidence type="ECO:0000256" key="8">
    <source>
        <dbReference type="ARBA" id="ARBA00023211"/>
    </source>
</evidence>
<accession>A0A074J353</accession>
<dbReference type="EC" id="3.1.3.48" evidence="11"/>
<comment type="similarity">
    <text evidence="3 11">Belongs to the metallo-dependent hydrolases superfamily. CpsB/CapC family.</text>
</comment>
<dbReference type="UniPathway" id="UPA00934"/>
<evidence type="ECO:0000256" key="4">
    <source>
        <dbReference type="ARBA" id="ARBA00022801"/>
    </source>
</evidence>
<dbReference type="NCBIfam" id="NF041488">
    <property type="entry name" value="caps_synth_Cps4B"/>
    <property type="match status" value="1"/>
</dbReference>
<dbReference type="AlphaFoldDB" id="A0A074J353"/>
<comment type="pathway">
    <text evidence="2">Capsule biogenesis; capsule polysaccharide biosynthesis.</text>
</comment>
<keyword evidence="7" id="KW-0270">Exopolysaccharide synthesis</keyword>
<keyword evidence="5" id="KW-0972">Capsule biogenesis/degradation</keyword>
<proteinExistence type="inferred from homology"/>
<dbReference type="InterPro" id="IPR032466">
    <property type="entry name" value="Metal_Hydrolase"/>
</dbReference>
<dbReference type="InterPro" id="IPR048208">
    <property type="entry name" value="Caps_polysacc_synth_CpsB"/>
</dbReference>
<evidence type="ECO:0000256" key="10">
    <source>
        <dbReference type="ARBA" id="ARBA00051722"/>
    </source>
</evidence>
<evidence type="ECO:0000256" key="5">
    <source>
        <dbReference type="ARBA" id="ARBA00022903"/>
    </source>
</evidence>
<dbReference type="PANTHER" id="PTHR39181">
    <property type="entry name" value="TYROSINE-PROTEIN PHOSPHATASE YWQE"/>
    <property type="match status" value="1"/>
</dbReference>
<evidence type="ECO:0000256" key="3">
    <source>
        <dbReference type="ARBA" id="ARBA00005750"/>
    </source>
</evidence>
<evidence type="ECO:0000256" key="9">
    <source>
        <dbReference type="ARBA" id="ARBA00025635"/>
    </source>
</evidence>
<dbReference type="Pfam" id="PF19567">
    <property type="entry name" value="CpsB_CapC"/>
    <property type="match status" value="1"/>
</dbReference>
<comment type="caution">
    <text evidence="12">The sequence shown here is derived from an EMBL/GenBank/DDBJ whole genome shotgun (WGS) entry which is preliminary data.</text>
</comment>
<comment type="function">
    <text evidence="9">Dephosphorylates CpsD. Involved in the regulation of capsular polysaccharide biosynthesis.</text>
</comment>
<keyword evidence="4 11" id="KW-0378">Hydrolase</keyword>
<reference evidence="13" key="2">
    <citation type="submission" date="2023-01" db="EMBL/GenBank/DDBJ databases">
        <title>Human gut microbiome strain richness.</title>
        <authorList>
            <person name="Chen-Liaw A."/>
        </authorList>
    </citation>
    <scope>NUCLEOTIDE SEQUENCE</scope>
    <source>
        <strain evidence="13">1001095st1_G4_1001095IJ_161003</strain>
    </source>
</reference>
<dbReference type="PIRSF" id="PIRSF016557">
    <property type="entry name" value="Caps_synth_CpsB"/>
    <property type="match status" value="1"/>
</dbReference>
<evidence type="ECO:0000256" key="11">
    <source>
        <dbReference type="PIRNR" id="PIRNR016557"/>
    </source>
</evidence>
<dbReference type="GO" id="GO:0045227">
    <property type="term" value="P:capsule polysaccharide biosynthetic process"/>
    <property type="evidence" value="ECO:0007669"/>
    <property type="project" value="UniProtKB-UniPathway"/>
</dbReference>
<dbReference type="Gene3D" id="3.20.20.140">
    <property type="entry name" value="Metal-dependent hydrolases"/>
    <property type="match status" value="1"/>
</dbReference>
<dbReference type="Proteomes" id="UP001210204">
    <property type="component" value="Unassembled WGS sequence"/>
</dbReference>
<dbReference type="Proteomes" id="UP000027855">
    <property type="component" value="Unassembled WGS sequence"/>
</dbReference>
<comment type="catalytic activity">
    <reaction evidence="10 11">
        <text>O-phospho-L-tyrosyl-[protein] + H2O = L-tyrosyl-[protein] + phosphate</text>
        <dbReference type="Rhea" id="RHEA:10684"/>
        <dbReference type="Rhea" id="RHEA-COMP:10136"/>
        <dbReference type="Rhea" id="RHEA-COMP:20101"/>
        <dbReference type="ChEBI" id="CHEBI:15377"/>
        <dbReference type="ChEBI" id="CHEBI:43474"/>
        <dbReference type="ChEBI" id="CHEBI:46858"/>
        <dbReference type="ChEBI" id="CHEBI:61978"/>
        <dbReference type="EC" id="3.1.3.48"/>
    </reaction>
</comment>
<organism evidence="12 14">
    <name type="scientific">Streptococcus salivarius</name>
    <dbReference type="NCBI Taxonomy" id="1304"/>
    <lineage>
        <taxon>Bacteria</taxon>
        <taxon>Bacillati</taxon>
        <taxon>Bacillota</taxon>
        <taxon>Bacilli</taxon>
        <taxon>Lactobacillales</taxon>
        <taxon>Streptococcaceae</taxon>
        <taxon>Streptococcus</taxon>
    </lineage>
</organism>
<dbReference type="EMBL" id="JAQMJT010000002">
    <property type="protein sequence ID" value="MDB8613260.1"/>
    <property type="molecule type" value="Genomic_DNA"/>
</dbReference>
<dbReference type="RefSeq" id="WP_002884982.1">
    <property type="nucleotide sequence ID" value="NZ_CAJHJP010000004.1"/>
</dbReference>
<keyword evidence="8" id="KW-0464">Manganese</keyword>
<dbReference type="GO" id="GO:0004725">
    <property type="term" value="F:protein tyrosine phosphatase activity"/>
    <property type="evidence" value="ECO:0007669"/>
    <property type="project" value="UniProtKB-UniRule"/>
</dbReference>
<keyword evidence="6 11" id="KW-0904">Protein phosphatase</keyword>
<sequence>MIDVHSHIVFDVDDGPKTLEESLDLIGESYAQGVRTIVSTSHRRKGMFETPEDKIFANFSKVKEEAEALYPDLTIYYGGELYYTSDIVEKLEKNLIPRMHNTQFALIEFSARTSWKEIHSGLSNVLRAGVTPIVAHIERYDALEENADRVREIINMGCYTQVNSSHVLKPKLFGDKDKVRKKRVRYFLEKNLVHMVASDMHNLGPRPPFMKDAYAIIEKTYGTRRARNLFIENPQTLLENQYI</sequence>
<dbReference type="InterPro" id="IPR016667">
    <property type="entry name" value="Caps_polysacc_synth_CpsB/CapC"/>
</dbReference>
<dbReference type="PANTHER" id="PTHR39181:SF1">
    <property type="entry name" value="TYROSINE-PROTEIN PHOSPHATASE YWQE"/>
    <property type="match status" value="1"/>
</dbReference>
<name>A0A074J353_STRSL</name>
<gene>
    <name evidence="12" type="ORF">DL07_08305</name>
    <name evidence="13" type="ORF">PNU26_02430</name>
</gene>
<evidence type="ECO:0000313" key="13">
    <source>
        <dbReference type="EMBL" id="MDB8613260.1"/>
    </source>
</evidence>
<evidence type="ECO:0000313" key="12">
    <source>
        <dbReference type="EMBL" id="KEO46710.1"/>
    </source>
</evidence>